<evidence type="ECO:0000259" key="1">
    <source>
        <dbReference type="Pfam" id="PF06985"/>
    </source>
</evidence>
<accession>A0AAE0TZ21</accession>
<name>A0AAE0TZ21_9PEZI</name>
<reference evidence="2" key="2">
    <citation type="submission" date="2023-06" db="EMBL/GenBank/DDBJ databases">
        <authorList>
            <consortium name="Lawrence Berkeley National Laboratory"/>
            <person name="Haridas S."/>
            <person name="Hensen N."/>
            <person name="Bonometti L."/>
            <person name="Westerberg I."/>
            <person name="Brannstrom I.O."/>
            <person name="Guillou S."/>
            <person name="Cros-Aarteil S."/>
            <person name="Calhoun S."/>
            <person name="Kuo A."/>
            <person name="Mondo S."/>
            <person name="Pangilinan J."/>
            <person name="Riley R."/>
            <person name="LaButti K."/>
            <person name="Andreopoulos B."/>
            <person name="Lipzen A."/>
            <person name="Chen C."/>
            <person name="Yanf M."/>
            <person name="Daum C."/>
            <person name="Ng V."/>
            <person name="Clum A."/>
            <person name="Steindorff A."/>
            <person name="Ohm R."/>
            <person name="Martin F."/>
            <person name="Silar P."/>
            <person name="Natvig D."/>
            <person name="Lalanne C."/>
            <person name="Gautier V."/>
            <person name="Ament-velasquez S.L."/>
            <person name="Kruys A."/>
            <person name="Hutchinson M.I."/>
            <person name="Powell A.J."/>
            <person name="Barry K."/>
            <person name="Miller A.N."/>
            <person name="Grigoriev I.V."/>
            <person name="Debuchy R."/>
            <person name="Gladieux P."/>
            <person name="Thoren M.H."/>
            <person name="Johannesson H."/>
        </authorList>
    </citation>
    <scope>NUCLEOTIDE SEQUENCE</scope>
    <source>
        <strain evidence="2">CBS 232.78</strain>
    </source>
</reference>
<dbReference type="EMBL" id="JAULSW010000004">
    <property type="protein sequence ID" value="KAK3384893.1"/>
    <property type="molecule type" value="Genomic_DNA"/>
</dbReference>
<keyword evidence="3" id="KW-1185">Reference proteome</keyword>
<gene>
    <name evidence="2" type="ORF">B0H63DRAFT_542978</name>
</gene>
<dbReference type="PANTHER" id="PTHR24148">
    <property type="entry name" value="ANKYRIN REPEAT DOMAIN-CONTAINING PROTEIN 39 HOMOLOG-RELATED"/>
    <property type="match status" value="1"/>
</dbReference>
<dbReference type="Proteomes" id="UP001285441">
    <property type="component" value="Unassembled WGS sequence"/>
</dbReference>
<dbReference type="InterPro" id="IPR010730">
    <property type="entry name" value="HET"/>
</dbReference>
<sequence length="573" mass="64063">MDGEINYSPLASNNSFRLIELQPGTALDIVSVRLVESELTLAPRYDAISYVWGDGSRKVAILCSEKPVAITENLHWALTRLRHERKPKIVWADAICINQSDNDERSSQVTLMGEIYSGAQSVFLCMGEDPDGGAQHVAALVALPAAVLEGEVPSLSEDPKQDDNPPLLHDNHPLREDVRWNHLAVLMDQPWFQRVWVVQEAGLAQDPRVLYGAVQFGFRDLMRLMYRISRQNLVAKLGISMRFIHMNWSDWAKPQTIHARDTLFDLISDAAILNCKDPRDRIYAFLGHPLARSPETRCLFITPDYSKDVGSIYHEVAAKFIKQVGIRFLSAVEHDEVTITENQASWVVRWDISLVQNEISTLTKLGGVLVEGSQGIFLDKNDTVLVAKGTMLDRLQRVYRMSFGYNRTAYPRFQETPSVSAERITIQEVIAGLNALKSNPSTAPYSSANAREHAFLQTLMAGLAAPQKLPGRRDNSWLDTEFKTKVGLVSWNRNFAVTEKGYYCLTPRIALPGDVVSVIFGAQVPFILRPCLDAAPGSAFRLLGEAYVHGVTDDILQEMLRGGTLRDQTITIC</sequence>
<proteinExistence type="predicted"/>
<feature type="domain" description="Heterokaryon incompatibility" evidence="1">
    <location>
        <begin position="45"/>
        <end position="200"/>
    </location>
</feature>
<dbReference type="InterPro" id="IPR052895">
    <property type="entry name" value="HetReg/Transcr_Mod"/>
</dbReference>
<organism evidence="2 3">
    <name type="scientific">Podospora didyma</name>
    <dbReference type="NCBI Taxonomy" id="330526"/>
    <lineage>
        <taxon>Eukaryota</taxon>
        <taxon>Fungi</taxon>
        <taxon>Dikarya</taxon>
        <taxon>Ascomycota</taxon>
        <taxon>Pezizomycotina</taxon>
        <taxon>Sordariomycetes</taxon>
        <taxon>Sordariomycetidae</taxon>
        <taxon>Sordariales</taxon>
        <taxon>Podosporaceae</taxon>
        <taxon>Podospora</taxon>
    </lineage>
</organism>
<reference evidence="2" key="1">
    <citation type="journal article" date="2023" name="Mol. Phylogenet. Evol.">
        <title>Genome-scale phylogeny and comparative genomics of the fungal order Sordariales.</title>
        <authorList>
            <person name="Hensen N."/>
            <person name="Bonometti L."/>
            <person name="Westerberg I."/>
            <person name="Brannstrom I.O."/>
            <person name="Guillou S."/>
            <person name="Cros-Aarteil S."/>
            <person name="Calhoun S."/>
            <person name="Haridas S."/>
            <person name="Kuo A."/>
            <person name="Mondo S."/>
            <person name="Pangilinan J."/>
            <person name="Riley R."/>
            <person name="LaButti K."/>
            <person name="Andreopoulos B."/>
            <person name="Lipzen A."/>
            <person name="Chen C."/>
            <person name="Yan M."/>
            <person name="Daum C."/>
            <person name="Ng V."/>
            <person name="Clum A."/>
            <person name="Steindorff A."/>
            <person name="Ohm R.A."/>
            <person name="Martin F."/>
            <person name="Silar P."/>
            <person name="Natvig D.O."/>
            <person name="Lalanne C."/>
            <person name="Gautier V."/>
            <person name="Ament-Velasquez S.L."/>
            <person name="Kruys A."/>
            <person name="Hutchinson M.I."/>
            <person name="Powell A.J."/>
            <person name="Barry K."/>
            <person name="Miller A.N."/>
            <person name="Grigoriev I.V."/>
            <person name="Debuchy R."/>
            <person name="Gladieux P."/>
            <person name="Hiltunen Thoren M."/>
            <person name="Johannesson H."/>
        </authorList>
    </citation>
    <scope>NUCLEOTIDE SEQUENCE</scope>
    <source>
        <strain evidence="2">CBS 232.78</strain>
    </source>
</reference>
<evidence type="ECO:0000313" key="3">
    <source>
        <dbReference type="Proteomes" id="UP001285441"/>
    </source>
</evidence>
<dbReference type="PANTHER" id="PTHR24148:SF64">
    <property type="entry name" value="HETEROKARYON INCOMPATIBILITY DOMAIN-CONTAINING PROTEIN"/>
    <property type="match status" value="1"/>
</dbReference>
<protein>
    <submittedName>
        <fullName evidence="2">Heterokaryon incompatibility protein-domain-containing protein</fullName>
    </submittedName>
</protein>
<evidence type="ECO:0000313" key="2">
    <source>
        <dbReference type="EMBL" id="KAK3384893.1"/>
    </source>
</evidence>
<comment type="caution">
    <text evidence="2">The sequence shown here is derived from an EMBL/GenBank/DDBJ whole genome shotgun (WGS) entry which is preliminary data.</text>
</comment>
<dbReference type="Pfam" id="PF06985">
    <property type="entry name" value="HET"/>
    <property type="match status" value="1"/>
</dbReference>
<dbReference type="Pfam" id="PF26639">
    <property type="entry name" value="Het-6_barrel"/>
    <property type="match status" value="1"/>
</dbReference>
<dbReference type="AlphaFoldDB" id="A0AAE0TZ21"/>